<evidence type="ECO:0000313" key="2">
    <source>
        <dbReference type="EMBL" id="SCF08833.1"/>
    </source>
</evidence>
<organism evidence="2 3">
    <name type="scientific">Micromonospora echinospora</name>
    <name type="common">Micromonospora purpurea</name>
    <dbReference type="NCBI Taxonomy" id="1877"/>
    <lineage>
        <taxon>Bacteria</taxon>
        <taxon>Bacillati</taxon>
        <taxon>Actinomycetota</taxon>
        <taxon>Actinomycetes</taxon>
        <taxon>Micromonosporales</taxon>
        <taxon>Micromonosporaceae</taxon>
        <taxon>Micromonospora</taxon>
    </lineage>
</organism>
<dbReference type="RefSeq" id="WP_088982276.1">
    <property type="nucleotide sequence ID" value="NZ_LT607413.1"/>
</dbReference>
<dbReference type="Proteomes" id="UP000198253">
    <property type="component" value="Chromosome I"/>
</dbReference>
<dbReference type="PANTHER" id="PTHR37305">
    <property type="entry name" value="INTEGRAL MEMBRANE PROTEIN-RELATED"/>
    <property type="match status" value="1"/>
</dbReference>
<feature type="transmembrane region" description="Helical" evidence="1">
    <location>
        <begin position="77"/>
        <end position="97"/>
    </location>
</feature>
<feature type="transmembrane region" description="Helical" evidence="1">
    <location>
        <begin position="162"/>
        <end position="183"/>
    </location>
</feature>
<sequence>MMNLVRSELLKIRTTSTWWLLAIGAFLATAVAFAFNAWITHVSLTGDPAEIGLPPEEAAAQADVAGQAANLYTSGQFFGLLLVMLIGILMVTNEFFHQTATTTFLSTPRRTSVIASKLIAASAMGFVFWLVTTVIALVAGVIFMSVNDFGTQLGEWEVHRALLLNLLAYAIWTVLGVGLGTLITNQLGAVITASVVYLVGTQVVGLLFLLLSNLLDSEAILEWQVVWPAMASQIMISGIDSPMLPPWWTGALVLVAYAVAAGLAGVMITRRRDIS</sequence>
<feature type="transmembrane region" description="Helical" evidence="1">
    <location>
        <begin position="247"/>
        <end position="268"/>
    </location>
</feature>
<dbReference type="EMBL" id="LT607413">
    <property type="protein sequence ID" value="SCF08833.1"/>
    <property type="molecule type" value="Genomic_DNA"/>
</dbReference>
<evidence type="ECO:0000313" key="3">
    <source>
        <dbReference type="Proteomes" id="UP000198253"/>
    </source>
</evidence>
<evidence type="ECO:0000256" key="1">
    <source>
        <dbReference type="SAM" id="Phobius"/>
    </source>
</evidence>
<keyword evidence="1" id="KW-0812">Transmembrane</keyword>
<proteinExistence type="predicted"/>
<keyword evidence="3" id="KW-1185">Reference proteome</keyword>
<reference evidence="3" key="1">
    <citation type="submission" date="2016-06" db="EMBL/GenBank/DDBJ databases">
        <authorList>
            <person name="Varghese N."/>
            <person name="Submissions Spin"/>
        </authorList>
    </citation>
    <scope>NUCLEOTIDE SEQUENCE [LARGE SCALE GENOMIC DNA]</scope>
    <source>
        <strain evidence="3">DSM 43816</strain>
    </source>
</reference>
<feature type="transmembrane region" description="Helical" evidence="1">
    <location>
        <begin position="195"/>
        <end position="215"/>
    </location>
</feature>
<keyword evidence="1" id="KW-0472">Membrane</keyword>
<gene>
    <name evidence="2" type="ORF">GA0070618_3125</name>
</gene>
<name>A0A1C4XK85_MICEC</name>
<dbReference type="InParanoid" id="A0A1C4XK85"/>
<keyword evidence="1" id="KW-1133">Transmembrane helix</keyword>
<dbReference type="Pfam" id="PF12730">
    <property type="entry name" value="ABC2_membrane_4"/>
    <property type="match status" value="1"/>
</dbReference>
<protein>
    <submittedName>
        <fullName evidence="2">ABC-2 family transporter protein</fullName>
    </submittedName>
</protein>
<dbReference type="AlphaFoldDB" id="A0A1C4XK85"/>
<dbReference type="OrthoDB" id="5244396at2"/>
<feature type="transmembrane region" description="Helical" evidence="1">
    <location>
        <begin position="118"/>
        <end position="142"/>
    </location>
</feature>
<dbReference type="PANTHER" id="PTHR37305:SF1">
    <property type="entry name" value="MEMBRANE PROTEIN"/>
    <property type="match status" value="1"/>
</dbReference>
<accession>A0A1C4XK85</accession>
<feature type="transmembrane region" description="Helical" evidence="1">
    <location>
        <begin position="20"/>
        <end position="39"/>
    </location>
</feature>